<protein>
    <submittedName>
        <fullName evidence="1">Uncharacterized protein</fullName>
    </submittedName>
</protein>
<gene>
    <name evidence="1" type="ORF">C2L64_46075</name>
</gene>
<dbReference type="AlphaFoldDB" id="A0AAN1MQU3"/>
<reference evidence="1 2" key="1">
    <citation type="submission" date="2018-01" db="EMBL/GenBank/DDBJ databases">
        <title>Species boundaries and ecological features among Paraburkholderia terrae DSMZ17804T, P. hospita DSMZ17164T and P. caribensis DSMZ13236T.</title>
        <authorList>
            <person name="Pratama A.A."/>
        </authorList>
    </citation>
    <scope>NUCLEOTIDE SEQUENCE [LARGE SCALE GENOMIC DNA]</scope>
    <source>
        <strain evidence="1 2">DSM 17164</strain>
    </source>
</reference>
<evidence type="ECO:0000313" key="2">
    <source>
        <dbReference type="Proteomes" id="UP000236649"/>
    </source>
</evidence>
<accession>A0AAN1MQU3</accession>
<evidence type="ECO:0000313" key="1">
    <source>
        <dbReference type="EMBL" id="AUT76133.1"/>
    </source>
</evidence>
<proteinExistence type="predicted"/>
<sequence length="132" mass="15131">MAFDFVSCAAPMEHNAYVSLDTGNVYWTSDFNDAFDEEIPDDLETSDRYLAIPHKNELDLGRSLVLHFVAHELPACYDQVEGFFRRQGAYARFKDLLARKGALERWYAFEADAVEGALRRWCAENGIEILET</sequence>
<organism evidence="1 2">
    <name type="scientific">Paraburkholderia hospita</name>
    <dbReference type="NCBI Taxonomy" id="169430"/>
    <lineage>
        <taxon>Bacteria</taxon>
        <taxon>Pseudomonadati</taxon>
        <taxon>Pseudomonadota</taxon>
        <taxon>Betaproteobacteria</taxon>
        <taxon>Burkholderiales</taxon>
        <taxon>Burkholderiaceae</taxon>
        <taxon>Paraburkholderia</taxon>
    </lineage>
</organism>
<name>A0AAN1MQU3_9BURK</name>
<dbReference type="EMBL" id="CP026108">
    <property type="protein sequence ID" value="AUT76133.1"/>
    <property type="molecule type" value="Genomic_DNA"/>
</dbReference>
<dbReference type="Proteomes" id="UP000236649">
    <property type="component" value="Chromosome 4"/>
</dbReference>
<dbReference type="KEGG" id="phs:C2L64_46075"/>